<evidence type="ECO:0000256" key="1">
    <source>
        <dbReference type="SAM" id="MobiDB-lite"/>
    </source>
</evidence>
<gene>
    <name evidence="2" type="ORF">ENSA7_37430</name>
</gene>
<proteinExistence type="predicted"/>
<protein>
    <recommendedName>
        <fullName evidence="4">Cytochrome C Planctomycete-type domain-containing protein</fullName>
    </recommendedName>
</protein>
<name>A0A2S9YMW2_9BACT</name>
<feature type="region of interest" description="Disordered" evidence="1">
    <location>
        <begin position="134"/>
        <end position="162"/>
    </location>
</feature>
<evidence type="ECO:0008006" key="4">
    <source>
        <dbReference type="Google" id="ProtNLM"/>
    </source>
</evidence>
<reference evidence="2 3" key="1">
    <citation type="submission" date="2018-03" db="EMBL/GenBank/DDBJ databases">
        <title>Draft Genome Sequences of the Obligatory Marine Myxobacteria Enhygromyxa salina SWB007.</title>
        <authorList>
            <person name="Poehlein A."/>
            <person name="Moghaddam J.A."/>
            <person name="Harms H."/>
            <person name="Alanjari M."/>
            <person name="Koenig G.M."/>
            <person name="Daniel R."/>
            <person name="Schaeberle T.F."/>
        </authorList>
    </citation>
    <scope>NUCLEOTIDE SEQUENCE [LARGE SCALE GENOMIC DNA]</scope>
    <source>
        <strain evidence="2 3">SWB007</strain>
    </source>
</reference>
<evidence type="ECO:0000313" key="2">
    <source>
        <dbReference type="EMBL" id="PRQ06424.1"/>
    </source>
</evidence>
<organism evidence="2 3">
    <name type="scientific">Enhygromyxa salina</name>
    <dbReference type="NCBI Taxonomy" id="215803"/>
    <lineage>
        <taxon>Bacteria</taxon>
        <taxon>Pseudomonadati</taxon>
        <taxon>Myxococcota</taxon>
        <taxon>Polyangia</taxon>
        <taxon>Nannocystales</taxon>
        <taxon>Nannocystaceae</taxon>
        <taxon>Enhygromyxa</taxon>
    </lineage>
</organism>
<feature type="compositionally biased region" description="Acidic residues" evidence="1">
    <location>
        <begin position="136"/>
        <end position="156"/>
    </location>
</feature>
<dbReference type="EMBL" id="PVNL01000074">
    <property type="protein sequence ID" value="PRQ06424.1"/>
    <property type="molecule type" value="Genomic_DNA"/>
</dbReference>
<dbReference type="AlphaFoldDB" id="A0A2S9YMW2"/>
<accession>A0A2S9YMW2</accession>
<comment type="caution">
    <text evidence="2">The sequence shown here is derived from an EMBL/GenBank/DDBJ whole genome shotgun (WGS) entry which is preliminary data.</text>
</comment>
<evidence type="ECO:0000313" key="3">
    <source>
        <dbReference type="Proteomes" id="UP000238823"/>
    </source>
</evidence>
<dbReference type="Proteomes" id="UP000238823">
    <property type="component" value="Unassembled WGS sequence"/>
</dbReference>
<dbReference type="PROSITE" id="PS51257">
    <property type="entry name" value="PROKAR_LIPOPROTEIN"/>
    <property type="match status" value="1"/>
</dbReference>
<sequence length="275" mass="27734">MHMMNRSYGICGLLLLGSGCGLEPIGDAGGEDAIPPAVQQAFDESCATSTGCHSAGAAQVVLAAPESGQILMSSSSAGGGPFVTLGDLESSYIAQKILGGPNITGGPMPPSPQSPNDSLNRAIIIGWIAGVPIEDGGGDGDGDSGDGDGDPGDGDGDPTPTCYIEAPVPAMPSFDADIWPIIENRCGVMGCHANLSSPLMPDAMTTYDNLVSVAAGGAALNLIEPMSADDSYMWHKLMGTQTSVMGGGSAMPLTGAMCPIEIQAIYAWINSGAEL</sequence>